<dbReference type="InterPro" id="IPR028081">
    <property type="entry name" value="Leu-bd"/>
</dbReference>
<comment type="similarity">
    <text evidence="1">Belongs to the leucine-binding protein family.</text>
</comment>
<dbReference type="AlphaFoldDB" id="A0A916TZR5"/>
<evidence type="ECO:0000256" key="2">
    <source>
        <dbReference type="ARBA" id="ARBA00022729"/>
    </source>
</evidence>
<feature type="domain" description="Leucine-binding protein" evidence="4">
    <location>
        <begin position="38"/>
        <end position="389"/>
    </location>
</feature>
<dbReference type="Pfam" id="PF13458">
    <property type="entry name" value="Peripla_BP_6"/>
    <property type="match status" value="1"/>
</dbReference>
<evidence type="ECO:0000256" key="1">
    <source>
        <dbReference type="ARBA" id="ARBA00010062"/>
    </source>
</evidence>
<keyword evidence="6" id="KW-1185">Reference proteome</keyword>
<evidence type="ECO:0000313" key="6">
    <source>
        <dbReference type="Proteomes" id="UP000637002"/>
    </source>
</evidence>
<sequence length="403" mass="43234">MGGIDMRRLTAAAGLAGLILAAPAHGQEAAPGVSASHIRLGNTAPYSGPASAYGTIAKAAIAYFDMVNANGGIHGRKVEIVSLDDGFTPPKAVEQTRKLVERDDVLAIFLPIGTPTSSATQPYLNAKKVPQLFVSSGASKWNQPKKYPWTVGWNVDYPTEGHIYAKYILATVKDPKIAVLYQNDDYGKDILAGLKEGLGDQAKAIVDTATYELSDATVDSPISKLRSSGANVFISATTPKFAAQSIRAVDALGWKPLFIVPSVSNSVDPVLTGAGLDKSVGIISTSYVKQPTDPQWQDAPDFKAWSAFMDKYYPAGAKNDWLNPYAYGMAFAMHQALDKAGPNPTRETLMAAVESIRDLEVPMLLPGIKVSISKDDHGPIKAMQMMRFNGKSWEMLGDLITGR</sequence>
<dbReference type="PANTHER" id="PTHR47235:SF1">
    <property type="entry name" value="BLR6548 PROTEIN"/>
    <property type="match status" value="1"/>
</dbReference>
<evidence type="ECO:0000259" key="4">
    <source>
        <dbReference type="Pfam" id="PF13458"/>
    </source>
</evidence>
<dbReference type="Gene3D" id="3.40.50.2300">
    <property type="match status" value="2"/>
</dbReference>
<evidence type="ECO:0000256" key="3">
    <source>
        <dbReference type="SAM" id="SignalP"/>
    </source>
</evidence>
<dbReference type="Proteomes" id="UP000637002">
    <property type="component" value="Unassembled WGS sequence"/>
</dbReference>
<protein>
    <submittedName>
        <fullName evidence="5">Branched-chain amino acid ABC transporter substrate-binding protein</fullName>
    </submittedName>
</protein>
<comment type="caution">
    <text evidence="5">The sequence shown here is derived from an EMBL/GenBank/DDBJ whole genome shotgun (WGS) entry which is preliminary data.</text>
</comment>
<gene>
    <name evidence="5" type="ORF">GCM10010994_10610</name>
</gene>
<organism evidence="5 6">
    <name type="scientific">Chelatococcus reniformis</name>
    <dbReference type="NCBI Taxonomy" id="1494448"/>
    <lineage>
        <taxon>Bacteria</taxon>
        <taxon>Pseudomonadati</taxon>
        <taxon>Pseudomonadota</taxon>
        <taxon>Alphaproteobacteria</taxon>
        <taxon>Hyphomicrobiales</taxon>
        <taxon>Chelatococcaceae</taxon>
        <taxon>Chelatococcus</taxon>
    </lineage>
</organism>
<reference evidence="5" key="1">
    <citation type="journal article" date="2014" name="Int. J. Syst. Evol. Microbiol.">
        <title>Complete genome sequence of Corynebacterium casei LMG S-19264T (=DSM 44701T), isolated from a smear-ripened cheese.</title>
        <authorList>
            <consortium name="US DOE Joint Genome Institute (JGI-PGF)"/>
            <person name="Walter F."/>
            <person name="Albersmeier A."/>
            <person name="Kalinowski J."/>
            <person name="Ruckert C."/>
        </authorList>
    </citation>
    <scope>NUCLEOTIDE SEQUENCE</scope>
    <source>
        <strain evidence="5">CGMCC 1.12919</strain>
    </source>
</reference>
<evidence type="ECO:0000313" key="5">
    <source>
        <dbReference type="EMBL" id="GGC53436.1"/>
    </source>
</evidence>
<keyword evidence="2 3" id="KW-0732">Signal</keyword>
<feature type="signal peptide" evidence="3">
    <location>
        <begin position="1"/>
        <end position="26"/>
    </location>
</feature>
<dbReference type="InterPro" id="IPR028082">
    <property type="entry name" value="Peripla_BP_I"/>
</dbReference>
<dbReference type="EMBL" id="BMGG01000002">
    <property type="protein sequence ID" value="GGC53436.1"/>
    <property type="molecule type" value="Genomic_DNA"/>
</dbReference>
<dbReference type="PANTHER" id="PTHR47235">
    <property type="entry name" value="BLR6548 PROTEIN"/>
    <property type="match status" value="1"/>
</dbReference>
<accession>A0A916TZR5</accession>
<reference evidence="5" key="2">
    <citation type="submission" date="2020-09" db="EMBL/GenBank/DDBJ databases">
        <authorList>
            <person name="Sun Q."/>
            <person name="Zhou Y."/>
        </authorList>
    </citation>
    <scope>NUCLEOTIDE SEQUENCE</scope>
    <source>
        <strain evidence="5">CGMCC 1.12919</strain>
    </source>
</reference>
<proteinExistence type="inferred from homology"/>
<dbReference type="CDD" id="cd06343">
    <property type="entry name" value="PBP1_ABC_ligand_binding-like"/>
    <property type="match status" value="1"/>
</dbReference>
<feature type="chain" id="PRO_5037757546" evidence="3">
    <location>
        <begin position="27"/>
        <end position="403"/>
    </location>
</feature>
<name>A0A916TZR5_9HYPH</name>
<dbReference type="SUPFAM" id="SSF53822">
    <property type="entry name" value="Periplasmic binding protein-like I"/>
    <property type="match status" value="1"/>
</dbReference>